<keyword evidence="2" id="KW-1185">Reference proteome</keyword>
<sequence>MNKKPDLREVIVANDAVARGPNGEGRVLLAESFGPPSDLVTDWPHSGHWLGGARCMAPLRSAPQPILTSVSLTNS</sequence>
<dbReference type="RefSeq" id="WP_223162517.1">
    <property type="nucleotide sequence ID" value="NZ_FQVK01000021.1"/>
</dbReference>
<accession>A0A1M4ZPY1</accession>
<organism evidence="1 2">
    <name type="scientific">Ruegeria intermedia</name>
    <dbReference type="NCBI Taxonomy" id="996115"/>
    <lineage>
        <taxon>Bacteria</taxon>
        <taxon>Pseudomonadati</taxon>
        <taxon>Pseudomonadota</taxon>
        <taxon>Alphaproteobacteria</taxon>
        <taxon>Rhodobacterales</taxon>
        <taxon>Roseobacteraceae</taxon>
        <taxon>Ruegeria</taxon>
    </lineage>
</organism>
<dbReference type="AlphaFoldDB" id="A0A1M4ZPY1"/>
<name>A0A1M4ZPY1_9RHOB</name>
<evidence type="ECO:0000313" key="1">
    <source>
        <dbReference type="EMBL" id="SHF20093.1"/>
    </source>
</evidence>
<protein>
    <submittedName>
        <fullName evidence="1">Uncharacterized protein</fullName>
    </submittedName>
</protein>
<dbReference type="EMBL" id="FQVK01000021">
    <property type="protein sequence ID" value="SHF20093.1"/>
    <property type="molecule type" value="Genomic_DNA"/>
</dbReference>
<dbReference type="Proteomes" id="UP000325134">
    <property type="component" value="Unassembled WGS sequence"/>
</dbReference>
<proteinExistence type="predicted"/>
<evidence type="ECO:0000313" key="2">
    <source>
        <dbReference type="Proteomes" id="UP000325134"/>
    </source>
</evidence>
<gene>
    <name evidence="1" type="ORF">SAMN05444279_1219</name>
</gene>
<reference evidence="1 2" key="1">
    <citation type="submission" date="2016-11" db="EMBL/GenBank/DDBJ databases">
        <authorList>
            <person name="Varghese N."/>
            <person name="Submissions S."/>
        </authorList>
    </citation>
    <scope>NUCLEOTIDE SEQUENCE [LARGE SCALE GENOMIC DNA]</scope>
    <source>
        <strain evidence="1 2">DSM 29341</strain>
    </source>
</reference>